<evidence type="ECO:0000313" key="1">
    <source>
        <dbReference type="EMBL" id="ELQ64151.1"/>
    </source>
</evidence>
<protein>
    <submittedName>
        <fullName evidence="1">Uncharacterized protein</fullName>
    </submittedName>
</protein>
<name>L7J7D8_PYRO1</name>
<dbReference type="AlphaFoldDB" id="L7J7D8"/>
<organism>
    <name type="scientific">Pyricularia oryzae (strain P131)</name>
    <name type="common">Rice blast fungus</name>
    <name type="synonym">Magnaporthe oryzae</name>
    <dbReference type="NCBI Taxonomy" id="1143193"/>
    <lineage>
        <taxon>Eukaryota</taxon>
        <taxon>Fungi</taxon>
        <taxon>Dikarya</taxon>
        <taxon>Ascomycota</taxon>
        <taxon>Pezizomycotina</taxon>
        <taxon>Sordariomycetes</taxon>
        <taxon>Sordariomycetidae</taxon>
        <taxon>Magnaporthales</taxon>
        <taxon>Pyriculariaceae</taxon>
        <taxon>Pyricularia</taxon>
    </lineage>
</organism>
<sequence>MSSFVSCRRRYRQPEQGDLTQCLCLRPSTQRGILFALQ</sequence>
<gene>
    <name evidence="1" type="ORF">OOW_P131scaffold00753g4</name>
</gene>
<dbReference type="EMBL" id="JH794053">
    <property type="protein sequence ID" value="ELQ64151.1"/>
    <property type="molecule type" value="Genomic_DNA"/>
</dbReference>
<proteinExistence type="predicted"/>
<reference evidence="1" key="1">
    <citation type="journal article" date="2012" name="PLoS Genet.">
        <title>Comparative analysis of the genomes of two field isolates of the rice blast fungus Magnaporthe oryzae.</title>
        <authorList>
            <person name="Xue M."/>
            <person name="Yang J."/>
            <person name="Li Z."/>
            <person name="Hu S."/>
            <person name="Yao N."/>
            <person name="Dean R.A."/>
            <person name="Zhao W."/>
            <person name="Shen M."/>
            <person name="Zhang H."/>
            <person name="Li C."/>
            <person name="Liu L."/>
            <person name="Cao L."/>
            <person name="Xu X."/>
            <person name="Xing Y."/>
            <person name="Hsiang T."/>
            <person name="Zhang Z."/>
            <person name="Xu J.R."/>
            <person name="Peng Y.L."/>
        </authorList>
    </citation>
    <scope>NUCLEOTIDE SEQUENCE [LARGE SCALE GENOMIC DNA]</scope>
    <source>
        <strain evidence="1">P131</strain>
    </source>
</reference>
<accession>L7J7D8</accession>